<feature type="region of interest" description="Disordered" evidence="8">
    <location>
        <begin position="264"/>
        <end position="396"/>
    </location>
</feature>
<keyword evidence="6 7" id="KW-0067">ATP-binding</keyword>
<dbReference type="AlphaFoldDB" id="A0A1G9PQE7"/>
<gene>
    <name evidence="11" type="ORF">SAMN05421874_13531</name>
</gene>
<dbReference type="PANTHER" id="PTHR43289">
    <property type="entry name" value="MITOGEN-ACTIVATED PROTEIN KINASE KINASE KINASE 20-RELATED"/>
    <property type="match status" value="1"/>
</dbReference>
<evidence type="ECO:0000256" key="5">
    <source>
        <dbReference type="ARBA" id="ARBA00022777"/>
    </source>
</evidence>
<keyword evidence="9" id="KW-0472">Membrane</keyword>
<evidence type="ECO:0000256" key="8">
    <source>
        <dbReference type="SAM" id="MobiDB-lite"/>
    </source>
</evidence>
<dbReference type="PROSITE" id="PS50011">
    <property type="entry name" value="PROTEIN_KINASE_DOM"/>
    <property type="match status" value="1"/>
</dbReference>
<dbReference type="SUPFAM" id="SSF56112">
    <property type="entry name" value="Protein kinase-like (PK-like)"/>
    <property type="match status" value="1"/>
</dbReference>
<feature type="compositionally biased region" description="Low complexity" evidence="8">
    <location>
        <begin position="453"/>
        <end position="465"/>
    </location>
</feature>
<sequence length="646" mass="68699">MNRQVGDRYRLIEPIGEGGMGVVWRAYDELLDRTVAIKEVRYTGVDDARRAELNRRTIREARAAGRLDHPSVVVVHDVVEEDGRPWIVMQLVRSRSLAQVVRANGPLAIGQVAVIGDRVLDALRAAHATGVLHRDVKPENILLADDGRVVLTDFGIASMDSEAGLTATGGLVGTPAYMPPERLNGDPARPESDLWALGATLYTAVEGTPPFRGESWAATVAAVLRDDPRPPSRSGALTPVIMGLLHRNPDDRMPAEEAAHLLRDITTSSWRPGPSPRANGPVPRPAPPADAPSSGPAPLGDAPSSQPGPLADEASSRPAPLAGRPSSRPTPVGERPFSELDSAEAPTLRHPARGDRPSADPLPFPEPNATGGPSRTGRTPATGYPPAGGNTSATAGRRRAKPLWVALTAVLAVVAAAAAAGVLLSGNRTSAGGGPTATGTTTPIHHPTHHATHPTAGHPTATQPTVTRPTKPPASTPGPSPDTTPGATPGATVSGVPDGWRTYTNTAGRFRLALPDGWQAKKNPSRDSVNVSGPGTPGTLIVEWTVPDLPWDDPESHWVALEKEIQAKGQFQQYTRIGITPTDYLGVPAADWEFTRVRNGVLIHVVNRGFHTADGRPYAVYWETTDARWKQDRHYVDTFLKTFRPL</sequence>
<dbReference type="OrthoDB" id="3679634at2"/>
<evidence type="ECO:0000313" key="11">
    <source>
        <dbReference type="EMBL" id="SDM00711.1"/>
    </source>
</evidence>
<dbReference type="Gene3D" id="1.10.510.10">
    <property type="entry name" value="Transferase(Phosphotransferase) domain 1"/>
    <property type="match status" value="1"/>
</dbReference>
<dbReference type="InterPro" id="IPR008271">
    <property type="entry name" value="Ser/Thr_kinase_AS"/>
</dbReference>
<dbReference type="CDD" id="cd14014">
    <property type="entry name" value="STKc_PknB_like"/>
    <property type="match status" value="1"/>
</dbReference>
<evidence type="ECO:0000313" key="12">
    <source>
        <dbReference type="Proteomes" id="UP000198683"/>
    </source>
</evidence>
<evidence type="ECO:0000256" key="3">
    <source>
        <dbReference type="ARBA" id="ARBA00022679"/>
    </source>
</evidence>
<dbReference type="STRING" id="683260.SAMN05421874_13531"/>
<dbReference type="InterPro" id="IPR000719">
    <property type="entry name" value="Prot_kinase_dom"/>
</dbReference>
<organism evidence="11 12">
    <name type="scientific">Nonomuraea maritima</name>
    <dbReference type="NCBI Taxonomy" id="683260"/>
    <lineage>
        <taxon>Bacteria</taxon>
        <taxon>Bacillati</taxon>
        <taxon>Actinomycetota</taxon>
        <taxon>Actinomycetes</taxon>
        <taxon>Streptosporangiales</taxon>
        <taxon>Streptosporangiaceae</taxon>
        <taxon>Nonomuraea</taxon>
    </lineage>
</organism>
<feature type="transmembrane region" description="Helical" evidence="9">
    <location>
        <begin position="403"/>
        <end position="424"/>
    </location>
</feature>
<feature type="compositionally biased region" description="Low complexity" evidence="8">
    <location>
        <begin position="483"/>
        <end position="494"/>
    </location>
</feature>
<dbReference type="InterPro" id="IPR017441">
    <property type="entry name" value="Protein_kinase_ATP_BS"/>
</dbReference>
<reference evidence="11 12" key="1">
    <citation type="submission" date="2016-10" db="EMBL/GenBank/DDBJ databases">
        <authorList>
            <person name="de Groot N.N."/>
        </authorList>
    </citation>
    <scope>NUCLEOTIDE SEQUENCE [LARGE SCALE GENOMIC DNA]</scope>
    <source>
        <strain evidence="11 12">CGMCC 4.5681</strain>
    </source>
</reference>
<feature type="domain" description="Protein kinase" evidence="10">
    <location>
        <begin position="9"/>
        <end position="263"/>
    </location>
</feature>
<dbReference type="PANTHER" id="PTHR43289:SF6">
    <property type="entry name" value="SERINE_THREONINE-PROTEIN KINASE NEKL-3"/>
    <property type="match status" value="1"/>
</dbReference>
<dbReference type="Pfam" id="PF00069">
    <property type="entry name" value="Pkinase"/>
    <property type="match status" value="1"/>
</dbReference>
<dbReference type="PROSITE" id="PS00108">
    <property type="entry name" value="PROTEIN_KINASE_ST"/>
    <property type="match status" value="1"/>
</dbReference>
<evidence type="ECO:0000259" key="10">
    <source>
        <dbReference type="PROSITE" id="PS50011"/>
    </source>
</evidence>
<protein>
    <recommendedName>
        <fullName evidence="1">non-specific serine/threonine protein kinase</fullName>
        <ecNumber evidence="1">2.7.11.1</ecNumber>
    </recommendedName>
</protein>
<feature type="binding site" evidence="7">
    <location>
        <position position="38"/>
    </location>
    <ligand>
        <name>ATP</name>
        <dbReference type="ChEBI" id="CHEBI:30616"/>
    </ligand>
</feature>
<evidence type="ECO:0000256" key="2">
    <source>
        <dbReference type="ARBA" id="ARBA00022527"/>
    </source>
</evidence>
<dbReference type="InterPro" id="IPR011009">
    <property type="entry name" value="Kinase-like_dom_sf"/>
</dbReference>
<keyword evidence="3" id="KW-0808">Transferase</keyword>
<evidence type="ECO:0000256" key="7">
    <source>
        <dbReference type="PROSITE-ProRule" id="PRU10141"/>
    </source>
</evidence>
<dbReference type="Gene3D" id="3.30.200.20">
    <property type="entry name" value="Phosphorylase Kinase, domain 1"/>
    <property type="match status" value="1"/>
</dbReference>
<dbReference type="RefSeq" id="WP_090773280.1">
    <property type="nucleotide sequence ID" value="NZ_FNFB01000035.1"/>
</dbReference>
<evidence type="ECO:0000256" key="1">
    <source>
        <dbReference type="ARBA" id="ARBA00012513"/>
    </source>
</evidence>
<keyword evidence="2 11" id="KW-0723">Serine/threonine-protein kinase</keyword>
<dbReference type="EC" id="2.7.11.1" evidence="1"/>
<feature type="compositionally biased region" description="Pro residues" evidence="8">
    <location>
        <begin position="470"/>
        <end position="482"/>
    </location>
</feature>
<keyword evidence="9" id="KW-1133">Transmembrane helix</keyword>
<name>A0A1G9PQE7_9ACTN</name>
<keyword evidence="9" id="KW-0812">Transmembrane</keyword>
<dbReference type="PROSITE" id="PS00107">
    <property type="entry name" value="PROTEIN_KINASE_ATP"/>
    <property type="match status" value="1"/>
</dbReference>
<dbReference type="GO" id="GO:0004674">
    <property type="term" value="F:protein serine/threonine kinase activity"/>
    <property type="evidence" value="ECO:0007669"/>
    <property type="project" value="UniProtKB-KW"/>
</dbReference>
<evidence type="ECO:0000256" key="9">
    <source>
        <dbReference type="SAM" id="Phobius"/>
    </source>
</evidence>
<evidence type="ECO:0000256" key="4">
    <source>
        <dbReference type="ARBA" id="ARBA00022741"/>
    </source>
</evidence>
<evidence type="ECO:0000256" key="6">
    <source>
        <dbReference type="ARBA" id="ARBA00022840"/>
    </source>
</evidence>
<keyword evidence="5 11" id="KW-0418">Kinase</keyword>
<keyword evidence="12" id="KW-1185">Reference proteome</keyword>
<dbReference type="SMART" id="SM00220">
    <property type="entry name" value="S_TKc"/>
    <property type="match status" value="1"/>
</dbReference>
<dbReference type="Proteomes" id="UP000198683">
    <property type="component" value="Unassembled WGS sequence"/>
</dbReference>
<proteinExistence type="predicted"/>
<feature type="region of interest" description="Disordered" evidence="8">
    <location>
        <begin position="426"/>
        <end position="500"/>
    </location>
</feature>
<accession>A0A1G9PQE7</accession>
<dbReference type="EMBL" id="FNFB01000035">
    <property type="protein sequence ID" value="SDM00711.1"/>
    <property type="molecule type" value="Genomic_DNA"/>
</dbReference>
<keyword evidence="4 7" id="KW-0547">Nucleotide-binding</keyword>
<dbReference type="GO" id="GO:0005524">
    <property type="term" value="F:ATP binding"/>
    <property type="evidence" value="ECO:0007669"/>
    <property type="project" value="UniProtKB-UniRule"/>
</dbReference>